<organism evidence="7 8">
    <name type="scientific">Acetobacter nitrogenifigens DSM 23921 = NBRC 105050</name>
    <dbReference type="NCBI Taxonomy" id="1120919"/>
    <lineage>
        <taxon>Bacteria</taxon>
        <taxon>Pseudomonadati</taxon>
        <taxon>Pseudomonadota</taxon>
        <taxon>Alphaproteobacteria</taxon>
        <taxon>Acetobacterales</taxon>
        <taxon>Acetobacteraceae</taxon>
        <taxon>Acetobacter</taxon>
    </lineage>
</organism>
<dbReference type="STRING" id="1120919.GCA_000429165_03591"/>
<keyword evidence="3" id="KW-0233">DNA recombination</keyword>
<keyword evidence="2 4" id="KW-0238">DNA-binding</keyword>
<dbReference type="Pfam" id="PF00589">
    <property type="entry name" value="Phage_integrase"/>
    <property type="match status" value="1"/>
</dbReference>
<evidence type="ECO:0000256" key="2">
    <source>
        <dbReference type="ARBA" id="ARBA00023125"/>
    </source>
</evidence>
<reference evidence="7 8" key="1">
    <citation type="submission" date="2019-07" db="EMBL/GenBank/DDBJ databases">
        <title>Whole genome shotgun sequence of Acetobacter nitrogenifigens NBRC 105050.</title>
        <authorList>
            <person name="Hosoyama A."/>
            <person name="Uohara A."/>
            <person name="Ohji S."/>
            <person name="Ichikawa N."/>
        </authorList>
    </citation>
    <scope>NUCLEOTIDE SEQUENCE [LARGE SCALE GENOMIC DNA]</scope>
    <source>
        <strain evidence="7 8">NBRC 105050</strain>
    </source>
</reference>
<dbReference type="RefSeq" id="WP_026399017.1">
    <property type="nucleotide sequence ID" value="NZ_AUBI01000025.1"/>
</dbReference>
<keyword evidence="8" id="KW-1185">Reference proteome</keyword>
<evidence type="ECO:0000313" key="8">
    <source>
        <dbReference type="Proteomes" id="UP000321635"/>
    </source>
</evidence>
<dbReference type="InterPro" id="IPR011010">
    <property type="entry name" value="DNA_brk_join_enz"/>
</dbReference>
<dbReference type="SUPFAM" id="SSF56349">
    <property type="entry name" value="DNA breaking-rejoining enzymes"/>
    <property type="match status" value="1"/>
</dbReference>
<protein>
    <submittedName>
        <fullName evidence="7">Integrase</fullName>
    </submittedName>
</protein>
<dbReference type="PANTHER" id="PTHR30349">
    <property type="entry name" value="PHAGE INTEGRASE-RELATED"/>
    <property type="match status" value="1"/>
</dbReference>
<evidence type="ECO:0000256" key="4">
    <source>
        <dbReference type="PROSITE-ProRule" id="PRU01248"/>
    </source>
</evidence>
<keyword evidence="1" id="KW-0229">DNA integration</keyword>
<gene>
    <name evidence="7" type="ORF">ANI02nite_34080</name>
</gene>
<dbReference type="InterPro" id="IPR050090">
    <property type="entry name" value="Tyrosine_recombinase_XerCD"/>
</dbReference>
<dbReference type="PROSITE" id="PS51900">
    <property type="entry name" value="CB"/>
    <property type="match status" value="1"/>
</dbReference>
<evidence type="ECO:0000313" key="7">
    <source>
        <dbReference type="EMBL" id="GEN61524.1"/>
    </source>
</evidence>
<dbReference type="EMBL" id="BJYF01000041">
    <property type="protein sequence ID" value="GEN61524.1"/>
    <property type="molecule type" value="Genomic_DNA"/>
</dbReference>
<evidence type="ECO:0000256" key="1">
    <source>
        <dbReference type="ARBA" id="ARBA00022908"/>
    </source>
</evidence>
<feature type="domain" description="Core-binding (CB)" evidence="6">
    <location>
        <begin position="59"/>
        <end position="138"/>
    </location>
</feature>
<dbReference type="CDD" id="cd00796">
    <property type="entry name" value="INT_Rci_Hp1_C"/>
    <property type="match status" value="1"/>
</dbReference>
<name>A0A511XEY6_9PROT</name>
<accession>A0A511XEY6</accession>
<proteinExistence type="predicted"/>
<dbReference type="AlphaFoldDB" id="A0A511XEY6"/>
<dbReference type="InterPro" id="IPR013762">
    <property type="entry name" value="Integrase-like_cat_sf"/>
</dbReference>
<dbReference type="GO" id="GO:0015074">
    <property type="term" value="P:DNA integration"/>
    <property type="evidence" value="ECO:0007669"/>
    <property type="project" value="UniProtKB-KW"/>
</dbReference>
<sequence length="335" mass="37596">MASIVKRGQSWRAMVVRKGRRVNATFDSRAEAEEWAIRAEAAILAGQAPAKLAPVSGKQTVADIIERYSREVSPSKDGVRWEVIRADALRRIPAFNVPPSAFGPQELAAWRDQRLTSVATSTVNRDLNFISAVINHAMKEWRAPFAANPVHLIQRPKNPRARKRRVSAEERVAIAEALGWDRASRPQNRMGWVAVAFYLALETAMRKGEILSLRWQAINLEKRYAYLRKTKNGDERYVPLSSEAIALLRIIGPGSGAESVIPVASETLDQFFRRARDVAGLPDLHFHDSRREATTQFSKKLSNVLELAAVTGHRSLNVLKDYYRPDPSELARKLG</sequence>
<evidence type="ECO:0000256" key="3">
    <source>
        <dbReference type="ARBA" id="ARBA00023172"/>
    </source>
</evidence>
<feature type="domain" description="Tyr recombinase" evidence="5">
    <location>
        <begin position="161"/>
        <end position="335"/>
    </location>
</feature>
<dbReference type="PANTHER" id="PTHR30349:SF94">
    <property type="entry name" value="INTEGRASE_RECOMBINASE HI_1414-RELATED"/>
    <property type="match status" value="1"/>
</dbReference>
<dbReference type="GO" id="GO:0003677">
    <property type="term" value="F:DNA binding"/>
    <property type="evidence" value="ECO:0007669"/>
    <property type="project" value="UniProtKB-UniRule"/>
</dbReference>
<dbReference type="PROSITE" id="PS51898">
    <property type="entry name" value="TYR_RECOMBINASE"/>
    <property type="match status" value="1"/>
</dbReference>
<dbReference type="Gene3D" id="1.10.443.10">
    <property type="entry name" value="Intergrase catalytic core"/>
    <property type="match status" value="1"/>
</dbReference>
<dbReference type="OrthoDB" id="9814722at2"/>
<evidence type="ECO:0000259" key="5">
    <source>
        <dbReference type="PROSITE" id="PS51898"/>
    </source>
</evidence>
<dbReference type="GO" id="GO:0006310">
    <property type="term" value="P:DNA recombination"/>
    <property type="evidence" value="ECO:0007669"/>
    <property type="project" value="UniProtKB-KW"/>
</dbReference>
<dbReference type="InterPro" id="IPR002104">
    <property type="entry name" value="Integrase_catalytic"/>
</dbReference>
<comment type="caution">
    <text evidence="7">The sequence shown here is derived from an EMBL/GenBank/DDBJ whole genome shotgun (WGS) entry which is preliminary data.</text>
</comment>
<dbReference type="Proteomes" id="UP000321635">
    <property type="component" value="Unassembled WGS sequence"/>
</dbReference>
<dbReference type="InterPro" id="IPR044068">
    <property type="entry name" value="CB"/>
</dbReference>
<evidence type="ECO:0000259" key="6">
    <source>
        <dbReference type="PROSITE" id="PS51900"/>
    </source>
</evidence>